<comment type="caution">
    <text evidence="3">The sequence shown here is derived from an EMBL/GenBank/DDBJ whole genome shotgun (WGS) entry which is preliminary data.</text>
</comment>
<reference evidence="3" key="1">
    <citation type="submission" date="2020-08" db="EMBL/GenBank/DDBJ databases">
        <title>Multicomponent nature underlies the extraordinary mechanical properties of spider dragline silk.</title>
        <authorList>
            <person name="Kono N."/>
            <person name="Nakamura H."/>
            <person name="Mori M."/>
            <person name="Yoshida Y."/>
            <person name="Ohtoshi R."/>
            <person name="Malay A.D."/>
            <person name="Moran D.A.P."/>
            <person name="Tomita M."/>
            <person name="Numata K."/>
            <person name="Arakawa K."/>
        </authorList>
    </citation>
    <scope>NUCLEOTIDE SEQUENCE</scope>
</reference>
<protein>
    <submittedName>
        <fullName evidence="3">Uncharacterized protein</fullName>
    </submittedName>
</protein>
<keyword evidence="4" id="KW-1185">Reference proteome</keyword>
<evidence type="ECO:0000256" key="1">
    <source>
        <dbReference type="SAM" id="MobiDB-lite"/>
    </source>
</evidence>
<sequence>MARLSALVAIYSSVILVAFSADVTSLSTSEASLIRLATFSSKVATSATVVAGNRDKDLESPQYPPPLPSPPEEQSRAKCPSL</sequence>
<evidence type="ECO:0000313" key="3">
    <source>
        <dbReference type="EMBL" id="GFT20801.1"/>
    </source>
</evidence>
<dbReference type="AlphaFoldDB" id="A0A8X6NLK0"/>
<proteinExistence type="predicted"/>
<evidence type="ECO:0000313" key="4">
    <source>
        <dbReference type="Proteomes" id="UP000887013"/>
    </source>
</evidence>
<feature type="compositionally biased region" description="Pro residues" evidence="1">
    <location>
        <begin position="62"/>
        <end position="71"/>
    </location>
</feature>
<keyword evidence="2" id="KW-0732">Signal</keyword>
<gene>
    <name evidence="3" type="ORF">NPIL_85011</name>
</gene>
<accession>A0A8X6NLK0</accession>
<evidence type="ECO:0000256" key="2">
    <source>
        <dbReference type="SAM" id="SignalP"/>
    </source>
</evidence>
<feature type="region of interest" description="Disordered" evidence="1">
    <location>
        <begin position="50"/>
        <end position="82"/>
    </location>
</feature>
<dbReference type="EMBL" id="BMAW01105749">
    <property type="protein sequence ID" value="GFT20801.1"/>
    <property type="molecule type" value="Genomic_DNA"/>
</dbReference>
<name>A0A8X6NLK0_NEPPI</name>
<dbReference type="Proteomes" id="UP000887013">
    <property type="component" value="Unassembled WGS sequence"/>
</dbReference>
<feature type="chain" id="PRO_5036452572" evidence="2">
    <location>
        <begin position="21"/>
        <end position="82"/>
    </location>
</feature>
<organism evidence="3 4">
    <name type="scientific">Nephila pilipes</name>
    <name type="common">Giant wood spider</name>
    <name type="synonym">Nephila maculata</name>
    <dbReference type="NCBI Taxonomy" id="299642"/>
    <lineage>
        <taxon>Eukaryota</taxon>
        <taxon>Metazoa</taxon>
        <taxon>Ecdysozoa</taxon>
        <taxon>Arthropoda</taxon>
        <taxon>Chelicerata</taxon>
        <taxon>Arachnida</taxon>
        <taxon>Araneae</taxon>
        <taxon>Araneomorphae</taxon>
        <taxon>Entelegynae</taxon>
        <taxon>Araneoidea</taxon>
        <taxon>Nephilidae</taxon>
        <taxon>Nephila</taxon>
    </lineage>
</organism>
<feature type="signal peptide" evidence="2">
    <location>
        <begin position="1"/>
        <end position="20"/>
    </location>
</feature>